<gene>
    <name evidence="2" type="ORF">SAMN05421578_11762</name>
</gene>
<dbReference type="Proteomes" id="UP000186666">
    <property type="component" value="Unassembled WGS sequence"/>
</dbReference>
<name>A0ABY1KAZ7_9BACL</name>
<keyword evidence="1" id="KW-1133">Transmembrane helix</keyword>
<keyword evidence="1" id="KW-0812">Transmembrane</keyword>
<feature type="transmembrane region" description="Helical" evidence="1">
    <location>
        <begin position="12"/>
        <end position="34"/>
    </location>
</feature>
<evidence type="ECO:0000313" key="2">
    <source>
        <dbReference type="EMBL" id="SIR53029.1"/>
    </source>
</evidence>
<keyword evidence="1" id="KW-0472">Membrane</keyword>
<accession>A0ABY1KAZ7</accession>
<evidence type="ECO:0000313" key="3">
    <source>
        <dbReference type="Proteomes" id="UP000186666"/>
    </source>
</evidence>
<sequence length="42" mass="5046">MQDITQLITENIYAFIIILFVFPIIMTICLLVIFKKLFKRKL</sequence>
<protein>
    <submittedName>
        <fullName evidence="2">Uncharacterized protein</fullName>
    </submittedName>
</protein>
<evidence type="ECO:0000256" key="1">
    <source>
        <dbReference type="SAM" id="Phobius"/>
    </source>
</evidence>
<reference evidence="2 3" key="1">
    <citation type="submission" date="2017-01" db="EMBL/GenBank/DDBJ databases">
        <authorList>
            <person name="Varghese N."/>
            <person name="Submissions S."/>
        </authorList>
    </citation>
    <scope>NUCLEOTIDE SEQUENCE [LARGE SCALE GENOMIC DNA]</scope>
    <source>
        <strain evidence="2 3">ATCC 23464</strain>
    </source>
</reference>
<proteinExistence type="predicted"/>
<comment type="caution">
    <text evidence="2">The sequence shown here is derived from an EMBL/GenBank/DDBJ whole genome shotgun (WGS) entry which is preliminary data.</text>
</comment>
<organism evidence="2 3">
    <name type="scientific">Paenibacillus macquariensis</name>
    <dbReference type="NCBI Taxonomy" id="948756"/>
    <lineage>
        <taxon>Bacteria</taxon>
        <taxon>Bacillati</taxon>
        <taxon>Bacillota</taxon>
        <taxon>Bacilli</taxon>
        <taxon>Bacillales</taxon>
        <taxon>Paenibacillaceae</taxon>
        <taxon>Paenibacillus</taxon>
    </lineage>
</organism>
<keyword evidence="3" id="KW-1185">Reference proteome</keyword>
<dbReference type="EMBL" id="FTNK01000017">
    <property type="protein sequence ID" value="SIR53029.1"/>
    <property type="molecule type" value="Genomic_DNA"/>
</dbReference>